<evidence type="ECO:0000256" key="2">
    <source>
        <dbReference type="ARBA" id="ARBA00022741"/>
    </source>
</evidence>
<dbReference type="GO" id="GO:0003677">
    <property type="term" value="F:DNA binding"/>
    <property type="evidence" value="ECO:0007669"/>
    <property type="project" value="UniProtKB-KW"/>
</dbReference>
<keyword evidence="2 7" id="KW-0547">Nucleotide-binding</keyword>
<evidence type="ECO:0000256" key="3">
    <source>
        <dbReference type="ARBA" id="ARBA00022840"/>
    </source>
</evidence>
<comment type="caution">
    <text evidence="7">Lacks conserved residue(s) required for the propagation of feature annotation.</text>
</comment>
<keyword evidence="3 7" id="KW-0067">ATP-binding</keyword>
<evidence type="ECO:0000256" key="7">
    <source>
        <dbReference type="HAMAP-Rule" id="MF_00440"/>
    </source>
</evidence>
<evidence type="ECO:0000313" key="9">
    <source>
        <dbReference type="EMBL" id="OHA68582.1"/>
    </source>
</evidence>
<comment type="similarity">
    <text evidence="7">Belongs to the NrdR family.</text>
</comment>
<evidence type="ECO:0000313" key="10">
    <source>
        <dbReference type="Proteomes" id="UP000178529"/>
    </source>
</evidence>
<accession>A0A1G2R8J2</accession>
<dbReference type="EMBL" id="MHTY01000022">
    <property type="protein sequence ID" value="OHA68582.1"/>
    <property type="molecule type" value="Genomic_DNA"/>
</dbReference>
<evidence type="ECO:0000256" key="6">
    <source>
        <dbReference type="ARBA" id="ARBA00023163"/>
    </source>
</evidence>
<evidence type="ECO:0000256" key="4">
    <source>
        <dbReference type="ARBA" id="ARBA00023015"/>
    </source>
</evidence>
<proteinExistence type="inferred from homology"/>
<dbReference type="GO" id="GO:0008270">
    <property type="term" value="F:zinc ion binding"/>
    <property type="evidence" value="ECO:0007669"/>
    <property type="project" value="InterPro"/>
</dbReference>
<dbReference type="InterPro" id="IPR005144">
    <property type="entry name" value="ATP-cone_dom"/>
</dbReference>
<evidence type="ECO:0000259" key="8">
    <source>
        <dbReference type="PROSITE" id="PS51161"/>
    </source>
</evidence>
<dbReference type="PROSITE" id="PS51161">
    <property type="entry name" value="ATP_CONE"/>
    <property type="match status" value="1"/>
</dbReference>
<dbReference type="PANTHER" id="PTHR30455:SF2">
    <property type="entry name" value="TRANSCRIPTIONAL REPRESSOR NRDR"/>
    <property type="match status" value="1"/>
</dbReference>
<organism evidence="9 10">
    <name type="scientific">Candidatus Wildermuthbacteria bacterium RIFCSPHIGHO2_02_FULL_48_16</name>
    <dbReference type="NCBI Taxonomy" id="1802453"/>
    <lineage>
        <taxon>Bacteria</taxon>
        <taxon>Candidatus Wildermuthiibacteriota</taxon>
    </lineage>
</organism>
<dbReference type="Proteomes" id="UP000178529">
    <property type="component" value="Unassembled WGS sequence"/>
</dbReference>
<comment type="function">
    <text evidence="7">Negatively regulates transcription of bacterial ribonucleotide reductase nrd genes and operons by binding to NrdR-boxes.</text>
</comment>
<name>A0A1G2R8J2_9BACT</name>
<keyword evidence="4 7" id="KW-0805">Transcription regulation</keyword>
<dbReference type="NCBIfam" id="TIGR00244">
    <property type="entry name" value="transcriptional regulator NrdR"/>
    <property type="match status" value="1"/>
</dbReference>
<feature type="domain" description="ATP-cone" evidence="8">
    <location>
        <begin position="48"/>
        <end position="138"/>
    </location>
</feature>
<dbReference type="Pfam" id="PF22811">
    <property type="entry name" value="Zn_ribbon_NrdR"/>
    <property type="match status" value="1"/>
</dbReference>
<dbReference type="GO" id="GO:0005524">
    <property type="term" value="F:ATP binding"/>
    <property type="evidence" value="ECO:0007669"/>
    <property type="project" value="UniProtKB-UniRule"/>
</dbReference>
<comment type="caution">
    <text evidence="9">The sequence shown here is derived from an EMBL/GenBank/DDBJ whole genome shotgun (WGS) entry which is preliminary data.</text>
</comment>
<reference evidence="9 10" key="1">
    <citation type="journal article" date="2016" name="Nat. Commun.">
        <title>Thousands of microbial genomes shed light on interconnected biogeochemical processes in an aquifer system.</title>
        <authorList>
            <person name="Anantharaman K."/>
            <person name="Brown C.T."/>
            <person name="Hug L.A."/>
            <person name="Sharon I."/>
            <person name="Castelle C.J."/>
            <person name="Probst A.J."/>
            <person name="Thomas B.C."/>
            <person name="Singh A."/>
            <person name="Wilkins M.J."/>
            <person name="Karaoz U."/>
            <person name="Brodie E.L."/>
            <person name="Williams K.H."/>
            <person name="Hubbard S.S."/>
            <person name="Banfield J.F."/>
        </authorList>
    </citation>
    <scope>NUCLEOTIDE SEQUENCE [LARGE SCALE GENOMIC DNA]</scope>
</reference>
<dbReference type="Pfam" id="PF03477">
    <property type="entry name" value="ATP-cone"/>
    <property type="match status" value="1"/>
</dbReference>
<dbReference type="InterPro" id="IPR003796">
    <property type="entry name" value="RNR_NrdR-like"/>
</dbReference>
<dbReference type="GO" id="GO:0045892">
    <property type="term" value="P:negative regulation of DNA-templated transcription"/>
    <property type="evidence" value="ECO:0007669"/>
    <property type="project" value="UniProtKB-UniRule"/>
</dbReference>
<protein>
    <recommendedName>
        <fullName evidence="7">Transcriptional repressor NrdR</fullName>
    </recommendedName>
</protein>
<dbReference type="AlphaFoldDB" id="A0A1G2R8J2"/>
<dbReference type="InterPro" id="IPR055173">
    <property type="entry name" value="NrdR-like_N"/>
</dbReference>
<keyword evidence="5 7" id="KW-0238">DNA-binding</keyword>
<dbReference type="HAMAP" id="MF_00440">
    <property type="entry name" value="NrdR"/>
    <property type="match status" value="1"/>
</dbReference>
<evidence type="ECO:0000256" key="5">
    <source>
        <dbReference type="ARBA" id="ARBA00023125"/>
    </source>
</evidence>
<keyword evidence="6 7" id="KW-0804">Transcription</keyword>
<keyword evidence="1 7" id="KW-0678">Repressor</keyword>
<dbReference type="PANTHER" id="PTHR30455">
    <property type="entry name" value="TRANSCRIPTIONAL REPRESSOR NRDR"/>
    <property type="match status" value="1"/>
</dbReference>
<sequence>MNCPLCQSKTRVINSRTAGEEKAIKRRRVCVQCKKRFTTYERLELLGLQILKRDGSREPYLRHKIELGIRKALEKRPYTEQQFQKTVSSIEGDIFNLEKELVPSEQVGQIVLSYLKTFDKVAYLRFASVYRKFGSTKAFEREIQKLEKSTKQDTK</sequence>
<evidence type="ECO:0000256" key="1">
    <source>
        <dbReference type="ARBA" id="ARBA00022491"/>
    </source>
</evidence>
<gene>
    <name evidence="7" type="primary">nrdR</name>
    <name evidence="9" type="ORF">A3J68_02500</name>
</gene>